<gene>
    <name evidence="2" type="ORF">AABB29_10400</name>
</gene>
<keyword evidence="1" id="KW-0472">Membrane</keyword>
<dbReference type="RefSeq" id="WP_341365472.1">
    <property type="nucleotide sequence ID" value="NZ_CP150951.2"/>
</dbReference>
<dbReference type="EMBL" id="CP150951">
    <property type="protein sequence ID" value="WZC47352.1"/>
    <property type="molecule type" value="Genomic_DNA"/>
</dbReference>
<evidence type="ECO:0000313" key="3">
    <source>
        <dbReference type="Proteomes" id="UP001440612"/>
    </source>
</evidence>
<dbReference type="Proteomes" id="UP001440612">
    <property type="component" value="Chromosome"/>
</dbReference>
<name>A0ABZ2UZV2_9RHOB</name>
<keyword evidence="1" id="KW-0812">Transmembrane</keyword>
<evidence type="ECO:0000313" key="2">
    <source>
        <dbReference type="EMBL" id="WZC47352.1"/>
    </source>
</evidence>
<feature type="transmembrane region" description="Helical" evidence="1">
    <location>
        <begin position="6"/>
        <end position="27"/>
    </location>
</feature>
<proteinExistence type="predicted"/>
<sequence length="170" mass="19175">MEIPDQLWQIFATIVGGVISALVGFSAQRISERRSKNELLMRRLEEVYAHCQDLYDEHNTRINWLLGEDSVSKASFMAGPKHPGHVMSLVKMKVRSYAPNLTSSLDEMDQGHQALKAYFLNLEEAVLKGQTLVKETDYKTDELKAHLHTLGKGANEVKLGSVAKLQRYFG</sequence>
<accession>A0ABZ2UZV2</accession>
<evidence type="ECO:0000256" key="1">
    <source>
        <dbReference type="SAM" id="Phobius"/>
    </source>
</evidence>
<keyword evidence="3" id="KW-1185">Reference proteome</keyword>
<reference evidence="3" key="1">
    <citation type="submission" date="2024-04" db="EMBL/GenBank/DDBJ databases">
        <title>Phylogenomic analyses of a clade within the roseobacter group suggest taxonomic reassignments of species of the genera Aestuariivita, Citreicella, Loktanella, Nautella, Pelagibaca, Ruegeria, Thalassobius, Thiobacimonas and Tropicibacter, and the proposal o.</title>
        <authorList>
            <person name="Jeon C.O."/>
        </authorList>
    </citation>
    <scope>NUCLEOTIDE SEQUENCE [LARGE SCALE GENOMIC DNA]</scope>
    <source>
        <strain evidence="3">BS5-3</strain>
    </source>
</reference>
<organism evidence="2 3">
    <name type="scientific">Yoonia phaeophyticola</name>
    <dbReference type="NCBI Taxonomy" id="3137369"/>
    <lineage>
        <taxon>Bacteria</taxon>
        <taxon>Pseudomonadati</taxon>
        <taxon>Pseudomonadota</taxon>
        <taxon>Alphaproteobacteria</taxon>
        <taxon>Rhodobacterales</taxon>
        <taxon>Paracoccaceae</taxon>
        <taxon>Yoonia</taxon>
    </lineage>
</organism>
<keyword evidence="1" id="KW-1133">Transmembrane helix</keyword>
<protein>
    <submittedName>
        <fullName evidence="2">Uncharacterized protein</fullName>
    </submittedName>
</protein>